<dbReference type="OrthoDB" id="2123378at2759"/>
<feature type="domain" description="ADF-H" evidence="3">
    <location>
        <begin position="1"/>
        <end position="122"/>
    </location>
</feature>
<evidence type="ECO:0000313" key="4">
    <source>
        <dbReference type="EMBL" id="GAN07339.1"/>
    </source>
</evidence>
<dbReference type="Pfam" id="PF00169">
    <property type="entry name" value="PH"/>
    <property type="match status" value="1"/>
</dbReference>
<dbReference type="PANTHER" id="PTHR10829:SF25">
    <property type="entry name" value="DREBRIN-LIKE PROTEIN"/>
    <property type="match status" value="1"/>
</dbReference>
<evidence type="ECO:0000256" key="1">
    <source>
        <dbReference type="SAM" id="MobiDB-lite"/>
    </source>
</evidence>
<dbReference type="EMBL" id="DF836446">
    <property type="protein sequence ID" value="GAN07339.1"/>
    <property type="molecule type" value="Genomic_DNA"/>
</dbReference>
<evidence type="ECO:0008006" key="6">
    <source>
        <dbReference type="Google" id="ProtNLM"/>
    </source>
</evidence>
<dbReference type="GO" id="GO:0030833">
    <property type="term" value="P:regulation of actin filament polymerization"/>
    <property type="evidence" value="ECO:0007669"/>
    <property type="project" value="TreeGrafter"/>
</dbReference>
<dbReference type="PROSITE" id="PS51263">
    <property type="entry name" value="ADF_H"/>
    <property type="match status" value="1"/>
</dbReference>
<reference evidence="4" key="1">
    <citation type="submission" date="2014-09" db="EMBL/GenBank/DDBJ databases">
        <title>Draft genome sequence of an oleaginous Mucoromycotina fungus Mucor ambiguus NBRC6742.</title>
        <authorList>
            <person name="Takeda I."/>
            <person name="Yamane N."/>
            <person name="Morita T."/>
            <person name="Tamano K."/>
            <person name="Machida M."/>
            <person name="Baker S."/>
            <person name="Koike H."/>
        </authorList>
    </citation>
    <scope>NUCLEOTIDE SEQUENCE</scope>
    <source>
        <strain evidence="4">NBRC 6742</strain>
    </source>
</reference>
<dbReference type="Proteomes" id="UP000053815">
    <property type="component" value="Unassembled WGS sequence"/>
</dbReference>
<gene>
    <name evidence="4" type="ORF">MAM1_0157c06835</name>
</gene>
<dbReference type="STRING" id="91626.A0A0C9MIX0"/>
<dbReference type="SUPFAM" id="SSF50729">
    <property type="entry name" value="PH domain-like"/>
    <property type="match status" value="1"/>
</dbReference>
<evidence type="ECO:0000313" key="5">
    <source>
        <dbReference type="Proteomes" id="UP000053815"/>
    </source>
</evidence>
<feature type="compositionally biased region" description="Low complexity" evidence="1">
    <location>
        <begin position="130"/>
        <end position="151"/>
    </location>
</feature>
<feature type="domain" description="PH" evidence="2">
    <location>
        <begin position="317"/>
        <end position="415"/>
    </location>
</feature>
<dbReference type="Gene3D" id="2.30.29.30">
    <property type="entry name" value="Pleckstrin-homology domain (PH domain)/Phosphotyrosine-binding domain (PTB)"/>
    <property type="match status" value="1"/>
</dbReference>
<keyword evidence="5" id="KW-1185">Reference proteome</keyword>
<evidence type="ECO:0000259" key="2">
    <source>
        <dbReference type="PROSITE" id="PS50003"/>
    </source>
</evidence>
<sequence length="415" mass="47317">MCDLTDPRILETYTAIVEDEPTNWLILGYNDTRDVISLYSKGTEGLDEFRKHLSDEVLYGFVRVEDRFILITWVSEQVSGVRRARALVHSRSVASTLKLHHAQLTASTLNDLSDTNIRTRLKLGDGNQPSSRRSSASLSQKRLSRRQSTQSPVPPTSPTVPSDPVPAVVDQPAQEDEFVEANENFVTPPVSNSSSRYVNEEQQQQEQQGENAANEARQRQLEEEQRQQQLLIQQQQQEAEERKRREEQEREAAAMAAQAAEAAAAAEREAKRLAAEEATAKKLEEERRLKEKMEAERLIEEKKMLQLRLLEAEKNKDIVLSGFVSVQPCTSPFWRRRYFTIKGKSMTFYSDEMNPNPLLVLDLNNVKRLSNVNIDVETFVPNAFVLETQLNGAYQLFADNRKERDTILTALQTVI</sequence>
<dbReference type="InterPro" id="IPR002108">
    <property type="entry name" value="ADF-H"/>
</dbReference>
<dbReference type="GO" id="GO:0051015">
    <property type="term" value="F:actin filament binding"/>
    <property type="evidence" value="ECO:0007669"/>
    <property type="project" value="TreeGrafter"/>
</dbReference>
<dbReference type="InterPro" id="IPR001849">
    <property type="entry name" value="PH_domain"/>
</dbReference>
<feature type="region of interest" description="Disordered" evidence="1">
    <location>
        <begin position="120"/>
        <end position="168"/>
    </location>
</feature>
<organism evidence="4">
    <name type="scientific">Mucor ambiguus</name>
    <dbReference type="NCBI Taxonomy" id="91626"/>
    <lineage>
        <taxon>Eukaryota</taxon>
        <taxon>Fungi</taxon>
        <taxon>Fungi incertae sedis</taxon>
        <taxon>Mucoromycota</taxon>
        <taxon>Mucoromycotina</taxon>
        <taxon>Mucoromycetes</taxon>
        <taxon>Mucorales</taxon>
        <taxon>Mucorineae</taxon>
        <taxon>Mucoraceae</taxon>
        <taxon>Mucor</taxon>
    </lineage>
</organism>
<dbReference type="InterPro" id="IPR029006">
    <property type="entry name" value="ADF-H/Gelsolin-like_dom_sf"/>
</dbReference>
<protein>
    <recommendedName>
        <fullName evidence="6">ADF-H domain-containing protein</fullName>
    </recommendedName>
</protein>
<proteinExistence type="predicted"/>
<dbReference type="SUPFAM" id="SSF55753">
    <property type="entry name" value="Actin depolymerizing proteins"/>
    <property type="match status" value="1"/>
</dbReference>
<dbReference type="SMART" id="SM00102">
    <property type="entry name" value="ADF"/>
    <property type="match status" value="1"/>
</dbReference>
<feature type="compositionally biased region" description="Pro residues" evidence="1">
    <location>
        <begin position="152"/>
        <end position="164"/>
    </location>
</feature>
<dbReference type="PANTHER" id="PTHR10829">
    <property type="entry name" value="CORTACTIN AND DREBRIN"/>
    <property type="match status" value="1"/>
</dbReference>
<dbReference type="CDD" id="cd00821">
    <property type="entry name" value="PH"/>
    <property type="match status" value="1"/>
</dbReference>
<feature type="compositionally biased region" description="Low complexity" evidence="1">
    <location>
        <begin position="227"/>
        <end position="237"/>
    </location>
</feature>
<feature type="compositionally biased region" description="Basic and acidic residues" evidence="1">
    <location>
        <begin position="216"/>
        <end position="226"/>
    </location>
</feature>
<name>A0A0C9MIX0_9FUNG</name>
<dbReference type="InterPro" id="IPR011993">
    <property type="entry name" value="PH-like_dom_sf"/>
</dbReference>
<feature type="compositionally biased region" description="Low complexity" evidence="1">
    <location>
        <begin position="200"/>
        <end position="215"/>
    </location>
</feature>
<accession>A0A0C9MIX0</accession>
<feature type="compositionally biased region" description="Basic and acidic residues" evidence="1">
    <location>
        <begin position="239"/>
        <end position="252"/>
    </location>
</feature>
<dbReference type="PROSITE" id="PS50003">
    <property type="entry name" value="PH_DOMAIN"/>
    <property type="match status" value="1"/>
</dbReference>
<feature type="region of interest" description="Disordered" evidence="1">
    <location>
        <begin position="186"/>
        <end position="261"/>
    </location>
</feature>
<dbReference type="AlphaFoldDB" id="A0A0C9MIX0"/>
<dbReference type="Gene3D" id="3.40.20.10">
    <property type="entry name" value="Severin"/>
    <property type="match status" value="1"/>
</dbReference>
<dbReference type="CDD" id="cd11282">
    <property type="entry name" value="ADF_coactosin_like"/>
    <property type="match status" value="1"/>
</dbReference>
<evidence type="ECO:0000259" key="3">
    <source>
        <dbReference type="PROSITE" id="PS51263"/>
    </source>
</evidence>
<dbReference type="GO" id="GO:0005884">
    <property type="term" value="C:actin filament"/>
    <property type="evidence" value="ECO:0007669"/>
    <property type="project" value="TreeGrafter"/>
</dbReference>
<dbReference type="GO" id="GO:0030864">
    <property type="term" value="C:cortical actin cytoskeleton"/>
    <property type="evidence" value="ECO:0007669"/>
    <property type="project" value="TreeGrafter"/>
</dbReference>
<dbReference type="Pfam" id="PF00241">
    <property type="entry name" value="Cofilin_ADF"/>
    <property type="match status" value="1"/>
</dbReference>